<dbReference type="EMBL" id="KN831949">
    <property type="protein sequence ID" value="KIO11752.1"/>
    <property type="molecule type" value="Genomic_DNA"/>
</dbReference>
<sequence length="149" mass="17769">MVHGIEPRLPFDFAEATFLMNWDKDKYSTEELISYRCRQLQRRQEDLRRVRQQVYKARCQTAKEFEQRVKGYEFEPGALVLARNTRIEKELDRKTKPRYLGPMVVVRRTEGGSYLLAELDGSISRLRYAAFRLLPYYSRKRISIAVEEL</sequence>
<dbReference type="HOGENOM" id="CLU_000384_22_0_1"/>
<reference evidence="1 2" key="1">
    <citation type="submission" date="2014-04" db="EMBL/GenBank/DDBJ databases">
        <authorList>
            <consortium name="DOE Joint Genome Institute"/>
            <person name="Kuo A."/>
            <person name="Kohler A."/>
            <person name="Costa M.D."/>
            <person name="Nagy L.G."/>
            <person name="Floudas D."/>
            <person name="Copeland A."/>
            <person name="Barry K.W."/>
            <person name="Cichocki N."/>
            <person name="Veneault-Fourrey C."/>
            <person name="LaButti K."/>
            <person name="Lindquist E.A."/>
            <person name="Lipzen A."/>
            <person name="Lundell T."/>
            <person name="Morin E."/>
            <person name="Murat C."/>
            <person name="Sun H."/>
            <person name="Tunlid A."/>
            <person name="Henrissat B."/>
            <person name="Grigoriev I.V."/>
            <person name="Hibbett D.S."/>
            <person name="Martin F."/>
            <person name="Nordberg H.P."/>
            <person name="Cantor M.N."/>
            <person name="Hua S.X."/>
        </authorList>
    </citation>
    <scope>NUCLEOTIDE SEQUENCE [LARGE SCALE GENOMIC DNA]</scope>
    <source>
        <strain evidence="1 2">Marx 270</strain>
    </source>
</reference>
<keyword evidence="2" id="KW-1185">Reference proteome</keyword>
<accession>A0A0C3KQ83</accession>
<dbReference type="Proteomes" id="UP000054217">
    <property type="component" value="Unassembled WGS sequence"/>
</dbReference>
<evidence type="ECO:0000313" key="2">
    <source>
        <dbReference type="Proteomes" id="UP000054217"/>
    </source>
</evidence>
<reference evidence="2" key="2">
    <citation type="submission" date="2015-01" db="EMBL/GenBank/DDBJ databases">
        <title>Evolutionary Origins and Diversification of the Mycorrhizal Mutualists.</title>
        <authorList>
            <consortium name="DOE Joint Genome Institute"/>
            <consortium name="Mycorrhizal Genomics Consortium"/>
            <person name="Kohler A."/>
            <person name="Kuo A."/>
            <person name="Nagy L.G."/>
            <person name="Floudas D."/>
            <person name="Copeland A."/>
            <person name="Barry K.W."/>
            <person name="Cichocki N."/>
            <person name="Veneault-Fourrey C."/>
            <person name="LaButti K."/>
            <person name="Lindquist E.A."/>
            <person name="Lipzen A."/>
            <person name="Lundell T."/>
            <person name="Morin E."/>
            <person name="Murat C."/>
            <person name="Riley R."/>
            <person name="Ohm R."/>
            <person name="Sun H."/>
            <person name="Tunlid A."/>
            <person name="Henrissat B."/>
            <person name="Grigoriev I.V."/>
            <person name="Hibbett D.S."/>
            <person name="Martin F."/>
        </authorList>
    </citation>
    <scope>NUCLEOTIDE SEQUENCE [LARGE SCALE GENOMIC DNA]</scope>
    <source>
        <strain evidence="2">Marx 270</strain>
    </source>
</reference>
<proteinExistence type="predicted"/>
<feature type="non-terminal residue" evidence="1">
    <location>
        <position position="149"/>
    </location>
</feature>
<dbReference type="OrthoDB" id="444848at2759"/>
<organism evidence="1 2">
    <name type="scientific">Pisolithus tinctorius Marx 270</name>
    <dbReference type="NCBI Taxonomy" id="870435"/>
    <lineage>
        <taxon>Eukaryota</taxon>
        <taxon>Fungi</taxon>
        <taxon>Dikarya</taxon>
        <taxon>Basidiomycota</taxon>
        <taxon>Agaricomycotina</taxon>
        <taxon>Agaricomycetes</taxon>
        <taxon>Agaricomycetidae</taxon>
        <taxon>Boletales</taxon>
        <taxon>Sclerodermatineae</taxon>
        <taxon>Pisolithaceae</taxon>
        <taxon>Pisolithus</taxon>
    </lineage>
</organism>
<evidence type="ECO:0000313" key="1">
    <source>
        <dbReference type="EMBL" id="KIO11752.1"/>
    </source>
</evidence>
<protein>
    <submittedName>
        <fullName evidence="1">Uncharacterized protein</fullName>
    </submittedName>
</protein>
<dbReference type="AlphaFoldDB" id="A0A0C3KQ83"/>
<dbReference type="STRING" id="870435.A0A0C3KQ83"/>
<gene>
    <name evidence="1" type="ORF">M404DRAFT_109737</name>
</gene>
<name>A0A0C3KQ83_PISTI</name>
<dbReference type="InParanoid" id="A0A0C3KQ83"/>